<dbReference type="STRING" id="4540.A0A3L6SA10"/>
<comment type="caution">
    <text evidence="8">The sequence shown here is derived from an EMBL/GenBank/DDBJ whole genome shotgun (WGS) entry which is preliminary data.</text>
</comment>
<dbReference type="GO" id="GO:0003677">
    <property type="term" value="F:DNA binding"/>
    <property type="evidence" value="ECO:0007669"/>
    <property type="project" value="UniProtKB-KW"/>
</dbReference>
<keyword evidence="3" id="KW-0238">DNA-binding</keyword>
<dbReference type="SUPFAM" id="SSF54171">
    <property type="entry name" value="DNA-binding domain"/>
    <property type="match status" value="3"/>
</dbReference>
<keyword evidence="4" id="KW-0804">Transcription</keyword>
<evidence type="ECO:0000256" key="4">
    <source>
        <dbReference type="ARBA" id="ARBA00023163"/>
    </source>
</evidence>
<dbReference type="PANTHER" id="PTHR34067">
    <property type="entry name" value="OS04G0193200 PROTEIN"/>
    <property type="match status" value="1"/>
</dbReference>
<dbReference type="GO" id="GO:0005634">
    <property type="term" value="C:nucleus"/>
    <property type="evidence" value="ECO:0007669"/>
    <property type="project" value="UniProtKB-SubCell"/>
</dbReference>
<gene>
    <name evidence="8" type="ORF">C2845_PM02G08510</name>
</gene>
<dbReference type="PANTHER" id="PTHR34067:SF25">
    <property type="entry name" value="OS04G0193200 PROTEIN"/>
    <property type="match status" value="1"/>
</dbReference>
<dbReference type="Gene3D" id="3.30.890.10">
    <property type="entry name" value="Methyl-cpg-binding Protein 2, Chain A"/>
    <property type="match status" value="1"/>
</dbReference>
<reference evidence="9" key="1">
    <citation type="journal article" date="2019" name="Nat. Commun.">
        <title>The genome of broomcorn millet.</title>
        <authorList>
            <person name="Zou C."/>
            <person name="Miki D."/>
            <person name="Li D."/>
            <person name="Tang Q."/>
            <person name="Xiao L."/>
            <person name="Rajput S."/>
            <person name="Deng P."/>
            <person name="Jia W."/>
            <person name="Huang R."/>
            <person name="Zhang M."/>
            <person name="Sun Y."/>
            <person name="Hu J."/>
            <person name="Fu X."/>
            <person name="Schnable P.S."/>
            <person name="Li F."/>
            <person name="Zhang H."/>
            <person name="Feng B."/>
            <person name="Zhu X."/>
            <person name="Liu R."/>
            <person name="Schnable J.C."/>
            <person name="Zhu J.-K."/>
            <person name="Zhang H."/>
        </authorList>
    </citation>
    <scope>NUCLEOTIDE SEQUENCE [LARGE SCALE GENOMIC DNA]</scope>
</reference>
<keyword evidence="2" id="KW-0805">Transcription regulation</keyword>
<sequence length="236" mass="27419">MDDKNQTVASDEGEAKQPIAMNKKDEDIKALAEPPDLLPDGWIMEYYTSPISNCTFSKKSEVLEYLFSQTDECILELNKYASQREQEWLPKGWVMEVRAGGEKMDKMYKFYVYPETGLLVIVDFHPIGLLEGWVKELSFRKTKEELIRRDLYYTDPVSSYTMRTLRSALCFIETGKVPKRAFIQTINVHDIYSFDKTAPLCKIVTSQQTRIRHMIKKMKTLQEGRLHAKKQLAQGL</sequence>
<dbReference type="Proteomes" id="UP000275267">
    <property type="component" value="Unassembled WGS sequence"/>
</dbReference>
<accession>A0A3L6SA10</accession>
<keyword evidence="9" id="KW-1185">Reference proteome</keyword>
<dbReference type="PROSITE" id="PS50982">
    <property type="entry name" value="MBD"/>
    <property type="match status" value="1"/>
</dbReference>
<dbReference type="OrthoDB" id="10072024at2759"/>
<organism evidence="8 9">
    <name type="scientific">Panicum miliaceum</name>
    <name type="common">Proso millet</name>
    <name type="synonym">Broomcorn millet</name>
    <dbReference type="NCBI Taxonomy" id="4540"/>
    <lineage>
        <taxon>Eukaryota</taxon>
        <taxon>Viridiplantae</taxon>
        <taxon>Streptophyta</taxon>
        <taxon>Embryophyta</taxon>
        <taxon>Tracheophyta</taxon>
        <taxon>Spermatophyta</taxon>
        <taxon>Magnoliopsida</taxon>
        <taxon>Liliopsida</taxon>
        <taxon>Poales</taxon>
        <taxon>Poaceae</taxon>
        <taxon>PACMAD clade</taxon>
        <taxon>Panicoideae</taxon>
        <taxon>Panicodae</taxon>
        <taxon>Paniceae</taxon>
        <taxon>Panicinae</taxon>
        <taxon>Panicum</taxon>
        <taxon>Panicum sect. Panicum</taxon>
    </lineage>
</organism>
<feature type="domain" description="MBD" evidence="7">
    <location>
        <begin position="119"/>
        <end position="199"/>
    </location>
</feature>
<evidence type="ECO:0000256" key="6">
    <source>
        <dbReference type="SAM" id="MobiDB-lite"/>
    </source>
</evidence>
<dbReference type="InterPro" id="IPR016177">
    <property type="entry name" value="DNA-bd_dom_sf"/>
</dbReference>
<evidence type="ECO:0000256" key="3">
    <source>
        <dbReference type="ARBA" id="ARBA00023125"/>
    </source>
</evidence>
<evidence type="ECO:0000259" key="7">
    <source>
        <dbReference type="PROSITE" id="PS50982"/>
    </source>
</evidence>
<feature type="region of interest" description="Disordered" evidence="6">
    <location>
        <begin position="1"/>
        <end position="25"/>
    </location>
</feature>
<evidence type="ECO:0000256" key="5">
    <source>
        <dbReference type="ARBA" id="ARBA00023242"/>
    </source>
</evidence>
<evidence type="ECO:0000256" key="1">
    <source>
        <dbReference type="ARBA" id="ARBA00004123"/>
    </source>
</evidence>
<protein>
    <recommendedName>
        <fullName evidence="7">MBD domain-containing protein</fullName>
    </recommendedName>
</protein>
<dbReference type="InterPro" id="IPR038945">
    <property type="entry name" value="MBD13-like"/>
</dbReference>
<comment type="subcellular location">
    <subcellularLocation>
        <location evidence="1">Nucleus</location>
    </subcellularLocation>
</comment>
<name>A0A3L6SA10_PANMI</name>
<proteinExistence type="predicted"/>
<evidence type="ECO:0000313" key="8">
    <source>
        <dbReference type="EMBL" id="RLN17855.1"/>
    </source>
</evidence>
<dbReference type="InterPro" id="IPR001739">
    <property type="entry name" value="Methyl_CpG_DNA-bd"/>
</dbReference>
<evidence type="ECO:0000256" key="2">
    <source>
        <dbReference type="ARBA" id="ARBA00023015"/>
    </source>
</evidence>
<evidence type="ECO:0000313" key="9">
    <source>
        <dbReference type="Proteomes" id="UP000275267"/>
    </source>
</evidence>
<dbReference type="AlphaFoldDB" id="A0A3L6SA10"/>
<dbReference type="EMBL" id="PQIB02000005">
    <property type="protein sequence ID" value="RLN17855.1"/>
    <property type="molecule type" value="Genomic_DNA"/>
</dbReference>
<keyword evidence="5" id="KW-0539">Nucleus</keyword>